<dbReference type="InterPro" id="IPR002376">
    <property type="entry name" value="Formyl_transf_N"/>
</dbReference>
<dbReference type="GO" id="GO:0005829">
    <property type="term" value="C:cytosol"/>
    <property type="evidence" value="ECO:0007669"/>
    <property type="project" value="TreeGrafter"/>
</dbReference>
<dbReference type="PANTHER" id="PTHR11138">
    <property type="entry name" value="METHIONYL-TRNA FORMYLTRANSFERASE"/>
    <property type="match status" value="1"/>
</dbReference>
<feature type="binding site" evidence="5">
    <location>
        <begin position="109"/>
        <end position="112"/>
    </location>
    <ligand>
        <name>(6S)-5,6,7,8-tetrahydrofolate</name>
        <dbReference type="ChEBI" id="CHEBI:57453"/>
    </ligand>
</feature>
<dbReference type="PROSITE" id="PS00373">
    <property type="entry name" value="GART"/>
    <property type="match status" value="1"/>
</dbReference>
<keyword evidence="9" id="KW-1185">Reference proteome</keyword>
<evidence type="ECO:0000256" key="1">
    <source>
        <dbReference type="ARBA" id="ARBA00010699"/>
    </source>
</evidence>
<evidence type="ECO:0000256" key="2">
    <source>
        <dbReference type="ARBA" id="ARBA00012261"/>
    </source>
</evidence>
<sequence>MRVIFMGTPEFSVSVLDELVNAGHEIAAVYCQPPRPAGRGKKDRPTPVHARAEELGLEVRHPVSLKGAAEQAEFAALDADVAVVVAYGLLLPQAVLDAPKHGCLNIHASLLPRWRGAAPIHRAIMAGDTHTGICIMQMEAGLDTGPVLMREETMIGAEETTAQLHDRLAEMGAGLIVEALMALEDLTPEPQPEDGVTYAHKIDKAEAQVDWTQSAAEVDRKIRGLSPFPGAWCEVDGQRVKLLASRLAEGGGAPGEVLNDTLTVACGDGAVELLKLQRAGKGAQDREVFLRGFPIAKGQVLTAQEDN</sequence>
<dbReference type="InterPro" id="IPR005794">
    <property type="entry name" value="Fmt"/>
</dbReference>
<evidence type="ECO:0000256" key="4">
    <source>
        <dbReference type="ARBA" id="ARBA00022917"/>
    </source>
</evidence>
<protein>
    <recommendedName>
        <fullName evidence="2 5">Methionyl-tRNA formyltransferase</fullName>
        <ecNumber evidence="2 5">2.1.2.9</ecNumber>
    </recommendedName>
</protein>
<organism evidence="8 9">
    <name type="scientific">Tritonibacter multivorans</name>
    <dbReference type="NCBI Taxonomy" id="928856"/>
    <lineage>
        <taxon>Bacteria</taxon>
        <taxon>Pseudomonadati</taxon>
        <taxon>Pseudomonadota</taxon>
        <taxon>Alphaproteobacteria</taxon>
        <taxon>Rhodobacterales</taxon>
        <taxon>Paracoccaceae</taxon>
        <taxon>Tritonibacter</taxon>
    </lineage>
</organism>
<dbReference type="AlphaFoldDB" id="A0A0P1GCB3"/>
<dbReference type="HAMAP" id="MF_00182">
    <property type="entry name" value="Formyl_trans"/>
    <property type="match status" value="1"/>
</dbReference>
<dbReference type="EMBL" id="CYSD01000033">
    <property type="protein sequence ID" value="CUH78976.1"/>
    <property type="molecule type" value="Genomic_DNA"/>
</dbReference>
<comment type="similarity">
    <text evidence="1 5">Belongs to the Fmt family.</text>
</comment>
<dbReference type="Pfam" id="PF02911">
    <property type="entry name" value="Formyl_trans_C"/>
    <property type="match status" value="1"/>
</dbReference>
<evidence type="ECO:0000256" key="5">
    <source>
        <dbReference type="HAMAP-Rule" id="MF_00182"/>
    </source>
</evidence>
<dbReference type="PANTHER" id="PTHR11138:SF5">
    <property type="entry name" value="METHIONYL-TRNA FORMYLTRANSFERASE, MITOCHONDRIAL"/>
    <property type="match status" value="1"/>
</dbReference>
<accession>A0A0P1GCB3</accession>
<dbReference type="Pfam" id="PF00551">
    <property type="entry name" value="Formyl_trans_N"/>
    <property type="match status" value="1"/>
</dbReference>
<dbReference type="FunFam" id="3.40.50.12230:FF:000001">
    <property type="entry name" value="Methionyl-tRNA formyltransferase"/>
    <property type="match status" value="1"/>
</dbReference>
<comment type="function">
    <text evidence="5">Attaches a formyl group to the free amino group of methionyl-tRNA(fMet). The formyl group appears to play a dual role in the initiator identity of N-formylmethionyl-tRNA by promoting its recognition by IF2 and preventing the misappropriation of this tRNA by the elongation apparatus.</text>
</comment>
<comment type="catalytic activity">
    <reaction evidence="5">
        <text>L-methionyl-tRNA(fMet) + (6R)-10-formyltetrahydrofolate = N-formyl-L-methionyl-tRNA(fMet) + (6S)-5,6,7,8-tetrahydrofolate + H(+)</text>
        <dbReference type="Rhea" id="RHEA:24380"/>
        <dbReference type="Rhea" id="RHEA-COMP:9952"/>
        <dbReference type="Rhea" id="RHEA-COMP:9953"/>
        <dbReference type="ChEBI" id="CHEBI:15378"/>
        <dbReference type="ChEBI" id="CHEBI:57453"/>
        <dbReference type="ChEBI" id="CHEBI:78530"/>
        <dbReference type="ChEBI" id="CHEBI:78844"/>
        <dbReference type="ChEBI" id="CHEBI:195366"/>
        <dbReference type="EC" id="2.1.2.9"/>
    </reaction>
</comment>
<dbReference type="InterPro" id="IPR036477">
    <property type="entry name" value="Formyl_transf_N_sf"/>
</dbReference>
<feature type="domain" description="Formyl transferase C-terminal" evidence="7">
    <location>
        <begin position="201"/>
        <end position="293"/>
    </location>
</feature>
<dbReference type="SUPFAM" id="SSF50486">
    <property type="entry name" value="FMT C-terminal domain-like"/>
    <property type="match status" value="1"/>
</dbReference>
<evidence type="ECO:0000313" key="9">
    <source>
        <dbReference type="Proteomes" id="UP000052022"/>
    </source>
</evidence>
<evidence type="ECO:0000256" key="3">
    <source>
        <dbReference type="ARBA" id="ARBA00022679"/>
    </source>
</evidence>
<keyword evidence="3 5" id="KW-0808">Transferase</keyword>
<keyword evidence="4 5" id="KW-0648">Protein biosynthesis</keyword>
<dbReference type="CDD" id="cd08646">
    <property type="entry name" value="FMT_core_Met-tRNA-FMT_N"/>
    <property type="match status" value="1"/>
</dbReference>
<feature type="domain" description="Formyl transferase N-terminal" evidence="6">
    <location>
        <begin position="1"/>
        <end position="180"/>
    </location>
</feature>
<gene>
    <name evidence="5 8" type="primary">fmt</name>
    <name evidence="8" type="ORF">TRM7557_02136</name>
</gene>
<dbReference type="InterPro" id="IPR001555">
    <property type="entry name" value="GART_AS"/>
</dbReference>
<dbReference type="NCBIfam" id="TIGR00460">
    <property type="entry name" value="fmt"/>
    <property type="match status" value="1"/>
</dbReference>
<dbReference type="InterPro" id="IPR011034">
    <property type="entry name" value="Formyl_transferase-like_C_sf"/>
</dbReference>
<proteinExistence type="inferred from homology"/>
<dbReference type="InterPro" id="IPR044135">
    <property type="entry name" value="Met-tRNA-FMT_C"/>
</dbReference>
<dbReference type="InterPro" id="IPR005793">
    <property type="entry name" value="Formyl_trans_C"/>
</dbReference>
<dbReference type="InterPro" id="IPR041711">
    <property type="entry name" value="Met-tRNA-FMT_N"/>
</dbReference>
<evidence type="ECO:0000259" key="7">
    <source>
        <dbReference type="Pfam" id="PF02911"/>
    </source>
</evidence>
<dbReference type="Proteomes" id="UP000052022">
    <property type="component" value="Unassembled WGS sequence"/>
</dbReference>
<dbReference type="Gene3D" id="3.40.50.12230">
    <property type="match status" value="1"/>
</dbReference>
<evidence type="ECO:0000313" key="8">
    <source>
        <dbReference type="EMBL" id="CUH78976.1"/>
    </source>
</evidence>
<dbReference type="STRING" id="928856.SAMN04488049_11049"/>
<dbReference type="EC" id="2.1.2.9" evidence="2 5"/>
<dbReference type="GO" id="GO:0004479">
    <property type="term" value="F:methionyl-tRNA formyltransferase activity"/>
    <property type="evidence" value="ECO:0007669"/>
    <property type="project" value="UniProtKB-UniRule"/>
</dbReference>
<reference evidence="8 9" key="1">
    <citation type="submission" date="2015-09" db="EMBL/GenBank/DDBJ databases">
        <authorList>
            <consortium name="Swine Surveillance"/>
        </authorList>
    </citation>
    <scope>NUCLEOTIDE SEQUENCE [LARGE SCALE GENOMIC DNA]</scope>
    <source>
        <strain evidence="8 9">CECT 7557</strain>
    </source>
</reference>
<dbReference type="SUPFAM" id="SSF53328">
    <property type="entry name" value="Formyltransferase"/>
    <property type="match status" value="1"/>
</dbReference>
<dbReference type="OrthoDB" id="9802815at2"/>
<dbReference type="CDD" id="cd08704">
    <property type="entry name" value="Met_tRNA_FMT_C"/>
    <property type="match status" value="1"/>
</dbReference>
<name>A0A0P1GCB3_9RHOB</name>
<evidence type="ECO:0000259" key="6">
    <source>
        <dbReference type="Pfam" id="PF00551"/>
    </source>
</evidence>
<dbReference type="RefSeq" id="WP_058290184.1">
    <property type="nucleotide sequence ID" value="NZ_CYSD01000033.1"/>
</dbReference>